<evidence type="ECO:0000256" key="2">
    <source>
        <dbReference type="ARBA" id="ARBA00010581"/>
    </source>
</evidence>
<dbReference type="GO" id="GO:0004129">
    <property type="term" value="F:cytochrome-c oxidase activity"/>
    <property type="evidence" value="ECO:0007669"/>
    <property type="project" value="InterPro"/>
</dbReference>
<proteinExistence type="inferred from homology"/>
<dbReference type="GO" id="GO:0019646">
    <property type="term" value="P:aerobic electron transport chain"/>
    <property type="evidence" value="ECO:0007669"/>
    <property type="project" value="InterPro"/>
</dbReference>
<dbReference type="GO" id="GO:0005886">
    <property type="term" value="C:plasma membrane"/>
    <property type="evidence" value="ECO:0007669"/>
    <property type="project" value="UniProtKB-SubCell"/>
</dbReference>
<comment type="caution">
    <text evidence="10">The sequence shown here is derived from an EMBL/GenBank/DDBJ whole genome shotgun (WGS) entry which is preliminary data.</text>
</comment>
<accession>A0A0R3BV06</accession>
<dbReference type="PANTHER" id="PTHR11403">
    <property type="entry name" value="CYTOCHROME C OXIDASE SUBUNIT III"/>
    <property type="match status" value="1"/>
</dbReference>
<dbReference type="SUPFAM" id="SSF81452">
    <property type="entry name" value="Cytochrome c oxidase subunit III-like"/>
    <property type="match status" value="1"/>
</dbReference>
<feature type="transmembrane region" description="Helical" evidence="8">
    <location>
        <begin position="133"/>
        <end position="160"/>
    </location>
</feature>
<dbReference type="RefSeq" id="WP_057030010.1">
    <property type="nucleotide sequence ID" value="NZ_JADYWB010000004.1"/>
</dbReference>
<dbReference type="Gene3D" id="1.20.120.80">
    <property type="entry name" value="Cytochrome c oxidase, subunit III, four-helix bundle"/>
    <property type="match status" value="1"/>
</dbReference>
<evidence type="ECO:0000256" key="6">
    <source>
        <dbReference type="ARBA" id="ARBA00023136"/>
    </source>
</evidence>
<evidence type="ECO:0000256" key="5">
    <source>
        <dbReference type="ARBA" id="ARBA00022989"/>
    </source>
</evidence>
<evidence type="ECO:0000259" key="9">
    <source>
        <dbReference type="PROSITE" id="PS50253"/>
    </source>
</evidence>
<protein>
    <submittedName>
        <fullName evidence="10">Cytochrome C oxidase subunit III</fullName>
    </submittedName>
</protein>
<evidence type="ECO:0000256" key="3">
    <source>
        <dbReference type="ARBA" id="ARBA00022475"/>
    </source>
</evidence>
<dbReference type="AlphaFoldDB" id="A0A0R3BV06"/>
<gene>
    <name evidence="10" type="ORF">AOQ72_01235</name>
</gene>
<organism evidence="10 11">
    <name type="scientific">Bradyrhizobium yuanmingense</name>
    <dbReference type="NCBI Taxonomy" id="108015"/>
    <lineage>
        <taxon>Bacteria</taxon>
        <taxon>Pseudomonadati</taxon>
        <taxon>Pseudomonadota</taxon>
        <taxon>Alphaproteobacteria</taxon>
        <taxon>Hyphomicrobiales</taxon>
        <taxon>Nitrobacteraceae</taxon>
        <taxon>Bradyrhizobium</taxon>
    </lineage>
</organism>
<dbReference type="InterPro" id="IPR000298">
    <property type="entry name" value="Cyt_c_oxidase-like_su3"/>
</dbReference>
<evidence type="ECO:0000256" key="1">
    <source>
        <dbReference type="ARBA" id="ARBA00004651"/>
    </source>
</evidence>
<dbReference type="InterPro" id="IPR024791">
    <property type="entry name" value="Cyt_c/ubiquinol_Oxase_su3"/>
</dbReference>
<evidence type="ECO:0000313" key="10">
    <source>
        <dbReference type="EMBL" id="KRP89030.1"/>
    </source>
</evidence>
<keyword evidence="6 8" id="KW-0472">Membrane</keyword>
<dbReference type="InterPro" id="IPR013833">
    <property type="entry name" value="Cyt_c_oxidase_su3_a-hlx"/>
</dbReference>
<feature type="transmembrane region" description="Helical" evidence="8">
    <location>
        <begin position="64"/>
        <end position="84"/>
    </location>
</feature>
<evidence type="ECO:0000256" key="7">
    <source>
        <dbReference type="RuleBase" id="RU003376"/>
    </source>
</evidence>
<feature type="transmembrane region" description="Helical" evidence="8">
    <location>
        <begin position="30"/>
        <end position="52"/>
    </location>
</feature>
<dbReference type="Pfam" id="PF00510">
    <property type="entry name" value="COX3"/>
    <property type="match status" value="1"/>
</dbReference>
<feature type="domain" description="Heme-copper oxidase subunit III family profile" evidence="9">
    <location>
        <begin position="1"/>
        <end position="198"/>
    </location>
</feature>
<comment type="subcellular location">
    <subcellularLocation>
        <location evidence="1 7">Cell membrane</location>
        <topology evidence="1 7">Multi-pass membrane protein</topology>
    </subcellularLocation>
</comment>
<feature type="transmembrane region" description="Helical" evidence="8">
    <location>
        <begin position="96"/>
        <end position="113"/>
    </location>
</feature>
<dbReference type="PROSITE" id="PS50253">
    <property type="entry name" value="COX3"/>
    <property type="match status" value="1"/>
</dbReference>
<evidence type="ECO:0000256" key="8">
    <source>
        <dbReference type="SAM" id="Phobius"/>
    </source>
</evidence>
<feature type="transmembrane region" description="Helical" evidence="8">
    <location>
        <begin position="172"/>
        <end position="193"/>
    </location>
</feature>
<dbReference type="InterPro" id="IPR035973">
    <property type="entry name" value="Cyt_c_oxidase_su3-like_sf"/>
</dbReference>
<evidence type="ECO:0000313" key="11">
    <source>
        <dbReference type="Proteomes" id="UP000051380"/>
    </source>
</evidence>
<dbReference type="EMBL" id="LJYF01000040">
    <property type="protein sequence ID" value="KRP89030.1"/>
    <property type="molecule type" value="Genomic_DNA"/>
</dbReference>
<comment type="similarity">
    <text evidence="2 7">Belongs to the cytochrome c oxidase subunit 3 family.</text>
</comment>
<keyword evidence="3" id="KW-1003">Cell membrane</keyword>
<keyword evidence="4 7" id="KW-0812">Transmembrane</keyword>
<evidence type="ECO:0000256" key="4">
    <source>
        <dbReference type="ARBA" id="ARBA00022692"/>
    </source>
</evidence>
<sequence length="199" mass="22419">MRQTIVRNVSDLPTYGFGPRSGPWWGAMGFMALEGMGFAVAIGAYLYLYAVNPTWPIGAPPPDLWPGTAATVLYLLSIIPNQYTNRVAHRQDLVKTRICLIMMALIGIALLVLRGFEFAHLNTRWDNSAYGSIVWLILGLHTAHLATDLGDTVVLAVLMFTRHAKPRRFSDVTDNVFYWNFVVLAWLPLYVLLDWVPRL</sequence>
<name>A0A0R3BV06_9BRAD</name>
<keyword evidence="5 8" id="KW-1133">Transmembrane helix</keyword>
<dbReference type="Proteomes" id="UP000051380">
    <property type="component" value="Unassembled WGS sequence"/>
</dbReference>
<dbReference type="OrthoDB" id="7470475at2"/>
<dbReference type="PANTHER" id="PTHR11403:SF2">
    <property type="entry name" value="CYTOCHROME BO(3) UBIQUINOL OXIDASE SUBUNIT 3"/>
    <property type="match status" value="1"/>
</dbReference>
<reference evidence="10 11" key="1">
    <citation type="submission" date="2015-09" db="EMBL/GenBank/DDBJ databases">
        <title>Draft Genome Sequence of the Strain BR 3267 (Bradyrhizobium yuanmingense) recommended as inoculant for cowpea in Brazil.</title>
        <authorList>
            <person name="Simoes-Araujo J.L."/>
            <person name="Zilli J.E."/>
        </authorList>
    </citation>
    <scope>NUCLEOTIDE SEQUENCE [LARGE SCALE GENOMIC DNA]</scope>
    <source>
        <strain evidence="10 11">BR3267</strain>
    </source>
</reference>